<dbReference type="Proteomes" id="UP000324996">
    <property type="component" value="Unassembled WGS sequence"/>
</dbReference>
<feature type="domain" description="YCII-related" evidence="3">
    <location>
        <begin position="1"/>
        <end position="77"/>
    </location>
</feature>
<dbReference type="SUPFAM" id="SSF54909">
    <property type="entry name" value="Dimeric alpha+beta barrel"/>
    <property type="match status" value="1"/>
</dbReference>
<evidence type="ECO:0000313" key="5">
    <source>
        <dbReference type="Proteomes" id="UP000324996"/>
    </source>
</evidence>
<evidence type="ECO:0000256" key="2">
    <source>
        <dbReference type="SAM" id="MobiDB-lite"/>
    </source>
</evidence>
<dbReference type="Pfam" id="PF03795">
    <property type="entry name" value="YCII"/>
    <property type="match status" value="1"/>
</dbReference>
<dbReference type="EMBL" id="BKCN01000001">
    <property type="protein sequence ID" value="GER02379.1"/>
    <property type="molecule type" value="Genomic_DNA"/>
</dbReference>
<protein>
    <recommendedName>
        <fullName evidence="3">YCII-related domain-containing protein</fullName>
    </recommendedName>
</protein>
<evidence type="ECO:0000259" key="3">
    <source>
        <dbReference type="Pfam" id="PF03795"/>
    </source>
</evidence>
<proteinExistence type="inferred from homology"/>
<evidence type="ECO:0000256" key="1">
    <source>
        <dbReference type="ARBA" id="ARBA00007689"/>
    </source>
</evidence>
<feature type="region of interest" description="Disordered" evidence="2">
    <location>
        <begin position="69"/>
        <end position="88"/>
    </location>
</feature>
<dbReference type="InterPro" id="IPR011008">
    <property type="entry name" value="Dimeric_a/b-barrel"/>
</dbReference>
<keyword evidence="5" id="KW-1185">Reference proteome</keyword>
<gene>
    <name evidence="4" type="ORF">JCM17846_00610</name>
</gene>
<dbReference type="InterPro" id="IPR005545">
    <property type="entry name" value="YCII"/>
</dbReference>
<evidence type="ECO:0000313" key="4">
    <source>
        <dbReference type="EMBL" id="GER02379.1"/>
    </source>
</evidence>
<accession>A0A5A7N5M8</accession>
<name>A0A5A7N5M8_9PROT</name>
<dbReference type="AlphaFoldDB" id="A0A5A7N5M8"/>
<dbReference type="RefSeq" id="WP_313977912.1">
    <property type="nucleotide sequence ID" value="NZ_BKCN01000001.1"/>
</dbReference>
<organism evidence="4 5">
    <name type="scientific">Iodidimonas nitroreducens</name>
    <dbReference type="NCBI Taxonomy" id="1236968"/>
    <lineage>
        <taxon>Bacteria</taxon>
        <taxon>Pseudomonadati</taxon>
        <taxon>Pseudomonadota</taxon>
        <taxon>Alphaproteobacteria</taxon>
        <taxon>Iodidimonadales</taxon>
        <taxon>Iodidimonadaceae</taxon>
        <taxon>Iodidimonas</taxon>
    </lineage>
</organism>
<comment type="caution">
    <text evidence="4">The sequence shown here is derived from an EMBL/GenBank/DDBJ whole genome shotgun (WGS) entry which is preliminary data.</text>
</comment>
<comment type="similarity">
    <text evidence="1">Belongs to the YciI family.</text>
</comment>
<reference evidence="4 5" key="1">
    <citation type="submission" date="2019-09" db="EMBL/GenBank/DDBJ databases">
        <title>NBRP : Genome information of microbial organism related human and environment.</title>
        <authorList>
            <person name="Hattori M."/>
            <person name="Oshima K."/>
            <person name="Inaba H."/>
            <person name="Suda W."/>
            <person name="Sakamoto M."/>
            <person name="Iino T."/>
            <person name="Kitahara M."/>
            <person name="Oshida Y."/>
            <person name="Iida T."/>
            <person name="Kudo T."/>
            <person name="Itoh T."/>
            <person name="Ohkuma M."/>
        </authorList>
    </citation>
    <scope>NUCLEOTIDE SEQUENCE [LARGE SCALE GENOMIC DNA]</scope>
    <source>
        <strain evidence="4 5">Q-1</strain>
    </source>
</reference>
<dbReference type="Gene3D" id="3.30.70.1060">
    <property type="entry name" value="Dimeric alpha+beta barrel"/>
    <property type="match status" value="1"/>
</dbReference>
<sequence>MLFVILATDKDNGSAIRATTRAAHLSYLEGAGERLKLAGPLRDDADKPIGSMIVIDAASQTAARLFAENDPMPRPGFSSRCRSPPLWR</sequence>